<proteinExistence type="inferred from homology"/>
<dbReference type="Pfam" id="PF00164">
    <property type="entry name" value="Ribosom_S12_S23"/>
    <property type="match status" value="1"/>
</dbReference>
<evidence type="ECO:0000256" key="3">
    <source>
        <dbReference type="ARBA" id="ARBA00022730"/>
    </source>
</evidence>
<dbReference type="Proteomes" id="UP000070589">
    <property type="component" value="Unassembled WGS sequence"/>
</dbReference>
<evidence type="ECO:0000256" key="9">
    <source>
        <dbReference type="RuleBase" id="RU004490"/>
    </source>
</evidence>
<dbReference type="AlphaFoldDB" id="A0A133U688"/>
<dbReference type="GO" id="GO:0006412">
    <property type="term" value="P:translation"/>
    <property type="evidence" value="ECO:0007669"/>
    <property type="project" value="UniProtKB-UniRule"/>
</dbReference>
<organism evidence="11 12">
    <name type="scientific">candidate division MSBL1 archaeon SCGC-AAA259D14</name>
    <dbReference type="NCBI Taxonomy" id="1698261"/>
    <lineage>
        <taxon>Archaea</taxon>
        <taxon>Methanobacteriati</taxon>
        <taxon>Methanobacteriota</taxon>
        <taxon>candidate division MSBL1</taxon>
    </lineage>
</organism>
<dbReference type="PROSITE" id="PS00055">
    <property type="entry name" value="RIBOSOMAL_S12"/>
    <property type="match status" value="1"/>
</dbReference>
<dbReference type="InterPro" id="IPR005680">
    <property type="entry name" value="Ribosomal_uS12_euk/arc"/>
</dbReference>
<dbReference type="GO" id="GO:0003735">
    <property type="term" value="F:structural constituent of ribosome"/>
    <property type="evidence" value="ECO:0007669"/>
    <property type="project" value="UniProtKB-UniRule"/>
</dbReference>
<evidence type="ECO:0000313" key="11">
    <source>
        <dbReference type="EMBL" id="KXA89691.1"/>
    </source>
</evidence>
<keyword evidence="12" id="KW-1185">Reference proteome</keyword>
<evidence type="ECO:0000256" key="5">
    <source>
        <dbReference type="ARBA" id="ARBA00022980"/>
    </source>
</evidence>
<keyword evidence="6 7" id="KW-0687">Ribonucleoprotein</keyword>
<keyword evidence="5 7" id="KW-0689">Ribosomal protein</keyword>
<reference evidence="11 12" key="1">
    <citation type="journal article" date="2016" name="Sci. Rep.">
        <title>Metabolic traits of an uncultured archaeal lineage -MSBL1- from brine pools of the Red Sea.</title>
        <authorList>
            <person name="Mwirichia R."/>
            <person name="Alam I."/>
            <person name="Rashid M."/>
            <person name="Vinu M."/>
            <person name="Ba-Alawi W."/>
            <person name="Anthony Kamau A."/>
            <person name="Kamanda Ngugi D."/>
            <person name="Goker M."/>
            <person name="Klenk H.P."/>
            <person name="Bajic V."/>
            <person name="Stingl U."/>
        </authorList>
    </citation>
    <scope>NUCLEOTIDE SEQUENCE [LARGE SCALE GENOMIC DNA]</scope>
    <source>
        <strain evidence="11">SCGC-AAA259D14</strain>
    </source>
</reference>
<comment type="similarity">
    <text evidence="1 7 8">Belongs to the universal ribosomal protein uS12 family.</text>
</comment>
<evidence type="ECO:0000313" key="12">
    <source>
        <dbReference type="Proteomes" id="UP000070589"/>
    </source>
</evidence>
<dbReference type="NCBIfam" id="TIGR00982">
    <property type="entry name" value="uS12_E_A"/>
    <property type="match status" value="1"/>
</dbReference>
<protein>
    <recommendedName>
        <fullName evidence="7">Small ribosomal subunit protein uS12</fullName>
    </recommendedName>
</protein>
<dbReference type="FunFam" id="2.40.50.140:FF:000007">
    <property type="entry name" value="40S ribosomal protein S23"/>
    <property type="match status" value="1"/>
</dbReference>
<evidence type="ECO:0000256" key="4">
    <source>
        <dbReference type="ARBA" id="ARBA00022884"/>
    </source>
</evidence>
<dbReference type="HAMAP" id="MF_00403_A">
    <property type="entry name" value="Ribosomal_uS12_A"/>
    <property type="match status" value="1"/>
</dbReference>
<evidence type="ECO:0000256" key="6">
    <source>
        <dbReference type="ARBA" id="ARBA00023274"/>
    </source>
</evidence>
<dbReference type="GO" id="GO:0019843">
    <property type="term" value="F:rRNA binding"/>
    <property type="evidence" value="ECO:0007669"/>
    <property type="project" value="UniProtKB-UniRule"/>
</dbReference>
<keyword evidence="3 7" id="KW-0699">rRNA-binding</keyword>
<feature type="region of interest" description="Disordered" evidence="10">
    <location>
        <begin position="1"/>
        <end position="41"/>
    </location>
</feature>
<dbReference type="PIRSF" id="PIRSF002133">
    <property type="entry name" value="Ribosomal_S12/S23"/>
    <property type="match status" value="1"/>
</dbReference>
<evidence type="ECO:0000256" key="1">
    <source>
        <dbReference type="ARBA" id="ARBA00005657"/>
    </source>
</evidence>
<evidence type="ECO:0000256" key="10">
    <source>
        <dbReference type="SAM" id="MobiDB-lite"/>
    </source>
</evidence>
<dbReference type="PANTHER" id="PTHR11652">
    <property type="entry name" value="30S RIBOSOMAL PROTEIN S12 FAMILY MEMBER"/>
    <property type="match status" value="1"/>
</dbReference>
<dbReference type="Gene3D" id="2.40.50.140">
    <property type="entry name" value="Nucleic acid-binding proteins"/>
    <property type="match status" value="1"/>
</dbReference>
<feature type="compositionally biased region" description="Basic residues" evidence="10">
    <location>
        <begin position="12"/>
        <end position="22"/>
    </location>
</feature>
<dbReference type="InterPro" id="IPR022863">
    <property type="entry name" value="Ribosomal_uS12_arc"/>
</dbReference>
<evidence type="ECO:0000256" key="8">
    <source>
        <dbReference type="RuleBase" id="RU003622"/>
    </source>
</evidence>
<comment type="subunit">
    <text evidence="2 7 9">Part of the 30S ribosomal subunit.</text>
</comment>
<keyword evidence="4 7" id="KW-0694">RNA-binding</keyword>
<comment type="function">
    <text evidence="7 9">With S4 and S5 plays an important role in translational accuracy. Located at the interface of the 30S and 50S subunits.</text>
</comment>
<name>A0A133U688_9EURY</name>
<sequence>MSEGASGEFAARKLKKSRQKRRWKDEDYKRRMLGLDEKTDPLEGSPQARGIVLAKVGVEAKQPNSAVRKCVRVQIIKNGRRITAFVPGEKAISFIDEHDEVLIEGIGGAEGGAKGDIPGVGHKVIKVNGVSLEELVRGNKEKPAR</sequence>
<dbReference type="NCBIfam" id="NF003254">
    <property type="entry name" value="PRK04211.1"/>
    <property type="match status" value="1"/>
</dbReference>
<feature type="compositionally biased region" description="Basic and acidic residues" evidence="10">
    <location>
        <begin position="23"/>
        <end position="41"/>
    </location>
</feature>
<dbReference type="GO" id="GO:0015935">
    <property type="term" value="C:small ribosomal subunit"/>
    <property type="evidence" value="ECO:0007669"/>
    <property type="project" value="UniProtKB-UniRule"/>
</dbReference>
<comment type="caution">
    <text evidence="11">The sequence shown here is derived from an EMBL/GenBank/DDBJ whole genome shotgun (WGS) entry which is preliminary data.</text>
</comment>
<dbReference type="InterPro" id="IPR006032">
    <property type="entry name" value="Ribosomal_uS12"/>
</dbReference>
<gene>
    <name evidence="7" type="primary">rps12</name>
    <name evidence="11" type="ORF">AKJ62_02565</name>
</gene>
<dbReference type="InterPro" id="IPR012340">
    <property type="entry name" value="NA-bd_OB-fold"/>
</dbReference>
<evidence type="ECO:0000256" key="7">
    <source>
        <dbReference type="HAMAP-Rule" id="MF_00403"/>
    </source>
</evidence>
<dbReference type="PATRIC" id="fig|1698261.3.peg.466"/>
<accession>A0A133U688</accession>
<dbReference type="SUPFAM" id="SSF50249">
    <property type="entry name" value="Nucleic acid-binding proteins"/>
    <property type="match status" value="1"/>
</dbReference>
<evidence type="ECO:0000256" key="2">
    <source>
        <dbReference type="ARBA" id="ARBA00011458"/>
    </source>
</evidence>
<dbReference type="EMBL" id="LHXL01000026">
    <property type="protein sequence ID" value="KXA89691.1"/>
    <property type="molecule type" value="Genomic_DNA"/>
</dbReference>